<reference evidence="9 10" key="1">
    <citation type="submission" date="2017-08" db="EMBL/GenBank/DDBJ databases">
        <authorList>
            <person name="de Groot N.N."/>
        </authorList>
    </citation>
    <scope>NUCLEOTIDE SEQUENCE [LARGE SCALE GENOMIC DNA]</scope>
    <source>
        <strain evidence="9 10">USBA 352</strain>
    </source>
</reference>
<evidence type="ECO:0000256" key="5">
    <source>
        <dbReference type="ARBA" id="ARBA00022801"/>
    </source>
</evidence>
<dbReference type="Gene3D" id="2.10.109.10">
    <property type="entry name" value="Umud Fragment, subunit A"/>
    <property type="match status" value="1"/>
</dbReference>
<dbReference type="PANTHER" id="PTHR43390:SF1">
    <property type="entry name" value="CHLOROPLAST PROCESSING PEPTIDASE"/>
    <property type="match status" value="1"/>
</dbReference>
<gene>
    <name evidence="9" type="ORF">SAMN05421512_104318</name>
</gene>
<dbReference type="InterPro" id="IPR019757">
    <property type="entry name" value="Pept_S26A_signal_pept_1_Lys-AS"/>
</dbReference>
<dbReference type="PANTHER" id="PTHR43390">
    <property type="entry name" value="SIGNAL PEPTIDASE I"/>
    <property type="match status" value="1"/>
</dbReference>
<evidence type="ECO:0000256" key="4">
    <source>
        <dbReference type="ARBA" id="ARBA00019232"/>
    </source>
</evidence>
<dbReference type="InterPro" id="IPR019758">
    <property type="entry name" value="Pept_S26A_signal_pept_1_CS"/>
</dbReference>
<comment type="similarity">
    <text evidence="2 7">Belongs to the peptidase S26 family.</text>
</comment>
<organism evidence="9 10">
    <name type="scientific">Stappia indica</name>
    <dbReference type="NCBI Taxonomy" id="538381"/>
    <lineage>
        <taxon>Bacteria</taxon>
        <taxon>Pseudomonadati</taxon>
        <taxon>Pseudomonadota</taxon>
        <taxon>Alphaproteobacteria</taxon>
        <taxon>Hyphomicrobiales</taxon>
        <taxon>Stappiaceae</taxon>
        <taxon>Stappia</taxon>
    </lineage>
</organism>
<comment type="catalytic activity">
    <reaction evidence="1 7">
        <text>Cleavage of hydrophobic, N-terminal signal or leader sequences from secreted and periplasmic proteins.</text>
        <dbReference type="EC" id="3.4.21.89"/>
    </reaction>
</comment>
<dbReference type="STRING" id="538381.GCA_001696535_00077"/>
<dbReference type="GO" id="GO:0004252">
    <property type="term" value="F:serine-type endopeptidase activity"/>
    <property type="evidence" value="ECO:0007669"/>
    <property type="project" value="InterPro"/>
</dbReference>
<dbReference type="InterPro" id="IPR019533">
    <property type="entry name" value="Peptidase_S26"/>
</dbReference>
<evidence type="ECO:0000256" key="6">
    <source>
        <dbReference type="PIRSR" id="PIRSR600223-1"/>
    </source>
</evidence>
<dbReference type="Pfam" id="PF10502">
    <property type="entry name" value="Peptidase_S26"/>
    <property type="match status" value="1"/>
</dbReference>
<dbReference type="InterPro" id="IPR000223">
    <property type="entry name" value="Pept_S26A_signal_pept_1"/>
</dbReference>
<comment type="subcellular location">
    <subcellularLocation>
        <location evidence="7">Membrane</location>
        <topology evidence="7">Single-pass type II membrane protein</topology>
    </subcellularLocation>
</comment>
<feature type="domain" description="Peptidase S26" evidence="8">
    <location>
        <begin position="15"/>
        <end position="222"/>
    </location>
</feature>
<evidence type="ECO:0000256" key="3">
    <source>
        <dbReference type="ARBA" id="ARBA00013208"/>
    </source>
</evidence>
<dbReference type="CDD" id="cd06530">
    <property type="entry name" value="S26_SPase_I"/>
    <property type="match status" value="1"/>
</dbReference>
<evidence type="ECO:0000313" key="9">
    <source>
        <dbReference type="EMBL" id="SOC04085.1"/>
    </source>
</evidence>
<dbReference type="RefSeq" id="WP_097174674.1">
    <property type="nucleotide sequence ID" value="NZ_OBML01000004.1"/>
</dbReference>
<dbReference type="AlphaFoldDB" id="A0A285S9Y1"/>
<dbReference type="InterPro" id="IPR036286">
    <property type="entry name" value="LexA/Signal_pep-like_sf"/>
</dbReference>
<keyword evidence="5 7" id="KW-0378">Hydrolase</keyword>
<sequence length="250" mass="28316">MSVSDENKSKEGGLYETVKVLVQALLLALVVRTLLFQPFNIPSGSMMDTLLVGDYLFVSKYSYGYSQYSFPYGLVPIDGRIWAAEPERGDVAVFKLPKDTSVDYIKRVIGLPGDEIQMIDGVLHINGTAVERTQIDDFITTDQFGNVRRVPRFRETLPNGASYDTLDLTPRGTWDNTGVYKVPPGHYFMMGDNRDNSTDSRVLSAVGYVPFENFVGRAEMLFFSVDEDASAWMFWKWPWTVRGSRLFKLL</sequence>
<evidence type="ECO:0000313" key="10">
    <source>
        <dbReference type="Proteomes" id="UP000219331"/>
    </source>
</evidence>
<dbReference type="SUPFAM" id="SSF51306">
    <property type="entry name" value="LexA/Signal peptidase"/>
    <property type="match status" value="1"/>
</dbReference>
<keyword evidence="7" id="KW-0645">Protease</keyword>
<dbReference type="OrthoDB" id="9815782at2"/>
<dbReference type="EC" id="3.4.21.89" evidence="3 7"/>
<feature type="active site" evidence="6">
    <location>
        <position position="106"/>
    </location>
</feature>
<dbReference type="GO" id="GO:0009003">
    <property type="term" value="F:signal peptidase activity"/>
    <property type="evidence" value="ECO:0007669"/>
    <property type="project" value="UniProtKB-EC"/>
</dbReference>
<evidence type="ECO:0000256" key="7">
    <source>
        <dbReference type="RuleBase" id="RU362042"/>
    </source>
</evidence>
<name>A0A285S9Y1_9HYPH</name>
<protein>
    <recommendedName>
        <fullName evidence="4 7">Signal peptidase I</fullName>
        <ecNumber evidence="3 7">3.4.21.89</ecNumber>
    </recommendedName>
</protein>
<proteinExistence type="inferred from homology"/>
<dbReference type="PROSITE" id="PS00760">
    <property type="entry name" value="SPASE_I_2"/>
    <property type="match status" value="1"/>
</dbReference>
<evidence type="ECO:0000256" key="1">
    <source>
        <dbReference type="ARBA" id="ARBA00000677"/>
    </source>
</evidence>
<accession>A0A285S9Y1</accession>
<dbReference type="NCBIfam" id="TIGR02227">
    <property type="entry name" value="sigpep_I_bact"/>
    <property type="match status" value="1"/>
</dbReference>
<dbReference type="GO" id="GO:0016020">
    <property type="term" value="C:membrane"/>
    <property type="evidence" value="ECO:0007669"/>
    <property type="project" value="UniProtKB-SubCell"/>
</dbReference>
<dbReference type="EMBL" id="OBML01000004">
    <property type="protein sequence ID" value="SOC04085.1"/>
    <property type="molecule type" value="Genomic_DNA"/>
</dbReference>
<dbReference type="PRINTS" id="PR00727">
    <property type="entry name" value="LEADERPTASE"/>
</dbReference>
<dbReference type="PROSITE" id="PS00761">
    <property type="entry name" value="SPASE_I_3"/>
    <property type="match status" value="1"/>
</dbReference>
<dbReference type="Proteomes" id="UP000219331">
    <property type="component" value="Unassembled WGS sequence"/>
</dbReference>
<dbReference type="GO" id="GO:0006465">
    <property type="term" value="P:signal peptide processing"/>
    <property type="evidence" value="ECO:0007669"/>
    <property type="project" value="InterPro"/>
</dbReference>
<keyword evidence="10" id="KW-1185">Reference proteome</keyword>
<evidence type="ECO:0000256" key="2">
    <source>
        <dbReference type="ARBA" id="ARBA00009370"/>
    </source>
</evidence>
<evidence type="ECO:0000259" key="8">
    <source>
        <dbReference type="Pfam" id="PF10502"/>
    </source>
</evidence>
<feature type="active site" evidence="6">
    <location>
        <position position="45"/>
    </location>
</feature>